<evidence type="ECO:0000256" key="1">
    <source>
        <dbReference type="SAM" id="Coils"/>
    </source>
</evidence>
<keyword evidence="4" id="KW-1185">Reference proteome</keyword>
<organism evidence="3 4">
    <name type="scientific">Phytophthora ramorum</name>
    <name type="common">Sudden oak death agent</name>
    <dbReference type="NCBI Taxonomy" id="164328"/>
    <lineage>
        <taxon>Eukaryota</taxon>
        <taxon>Sar</taxon>
        <taxon>Stramenopiles</taxon>
        <taxon>Oomycota</taxon>
        <taxon>Peronosporomycetes</taxon>
        <taxon>Peronosporales</taxon>
        <taxon>Peronosporaceae</taxon>
        <taxon>Phytophthora</taxon>
    </lineage>
</organism>
<evidence type="ECO:0000256" key="2">
    <source>
        <dbReference type="SAM" id="MobiDB-lite"/>
    </source>
</evidence>
<reference evidence="4" key="1">
    <citation type="journal article" date="2006" name="Science">
        <title>Phytophthora genome sequences uncover evolutionary origins and mechanisms of pathogenesis.</title>
        <authorList>
            <person name="Tyler B.M."/>
            <person name="Tripathy S."/>
            <person name="Zhang X."/>
            <person name="Dehal P."/>
            <person name="Jiang R.H."/>
            <person name="Aerts A."/>
            <person name="Arredondo F.D."/>
            <person name="Baxter L."/>
            <person name="Bensasson D."/>
            <person name="Beynon J.L."/>
            <person name="Chapman J."/>
            <person name="Damasceno C.M."/>
            <person name="Dorrance A.E."/>
            <person name="Dou D."/>
            <person name="Dickerman A.W."/>
            <person name="Dubchak I.L."/>
            <person name="Garbelotto M."/>
            <person name="Gijzen M."/>
            <person name="Gordon S.G."/>
            <person name="Govers F."/>
            <person name="Grunwald N.J."/>
            <person name="Huang W."/>
            <person name="Ivors K.L."/>
            <person name="Jones R.W."/>
            <person name="Kamoun S."/>
            <person name="Krampis K."/>
            <person name="Lamour K.H."/>
            <person name="Lee M.K."/>
            <person name="McDonald W.H."/>
            <person name="Medina M."/>
            <person name="Meijer H.J."/>
            <person name="Nordberg E.K."/>
            <person name="Maclean D.J."/>
            <person name="Ospina-Giraldo M.D."/>
            <person name="Morris P.F."/>
            <person name="Phuntumart V."/>
            <person name="Putnam N.H."/>
            <person name="Rash S."/>
            <person name="Rose J.K."/>
            <person name="Sakihama Y."/>
            <person name="Salamov A.A."/>
            <person name="Savidor A."/>
            <person name="Scheuring C.F."/>
            <person name="Smith B.M."/>
            <person name="Sobral B.W."/>
            <person name="Terry A."/>
            <person name="Torto-Alalibo T.A."/>
            <person name="Win J."/>
            <person name="Xu Z."/>
            <person name="Zhang H."/>
            <person name="Grigoriev I.V."/>
            <person name="Rokhsar D.S."/>
            <person name="Boore J.L."/>
        </authorList>
    </citation>
    <scope>NUCLEOTIDE SEQUENCE [LARGE SCALE GENOMIC DNA]</scope>
    <source>
        <strain evidence="4">Pr102</strain>
    </source>
</reference>
<protein>
    <submittedName>
        <fullName evidence="3">Uncharacterized protein</fullName>
    </submittedName>
</protein>
<dbReference type="EnsemblProtists" id="Phyra80116">
    <property type="protein sequence ID" value="Phyra80116"/>
    <property type="gene ID" value="Phyra80116"/>
</dbReference>
<name>H3GSU9_PHYRM</name>
<dbReference type="Proteomes" id="UP000005238">
    <property type="component" value="Unassembled WGS sequence"/>
</dbReference>
<evidence type="ECO:0000313" key="4">
    <source>
        <dbReference type="Proteomes" id="UP000005238"/>
    </source>
</evidence>
<accession>H3GSU9</accession>
<feature type="coiled-coil region" evidence="1">
    <location>
        <begin position="26"/>
        <end position="60"/>
    </location>
</feature>
<evidence type="ECO:0000313" key="3">
    <source>
        <dbReference type="EnsemblProtists" id="Phyra80116"/>
    </source>
</evidence>
<keyword evidence="1" id="KW-0175">Coiled coil</keyword>
<dbReference type="HOGENOM" id="CLU_1471003_0_0_1"/>
<dbReference type="EMBL" id="DS566043">
    <property type="status" value="NOT_ANNOTATED_CDS"/>
    <property type="molecule type" value="Genomic_DNA"/>
</dbReference>
<feature type="region of interest" description="Disordered" evidence="2">
    <location>
        <begin position="159"/>
        <end position="184"/>
    </location>
</feature>
<dbReference type="InParanoid" id="H3GSU9"/>
<feature type="compositionally biased region" description="Low complexity" evidence="2">
    <location>
        <begin position="164"/>
        <end position="177"/>
    </location>
</feature>
<sequence>MKQMRAGFAKSCLFSDEATDRLAKELADAKAQTKQHVEANKALRAQMTALQTNAKTAVARREAVASSNKLSAVQATKSVAAPTTQQRCSWELELMETVKRLQKMKLKLIEETTLQSRTTSKSAATPVALVNKSVKSTAPTQQPKESMSAAAKLRFGWAGNTKRLAPSPSPTSSSLLQRSRRSAA</sequence>
<reference evidence="3" key="2">
    <citation type="submission" date="2015-06" db="UniProtKB">
        <authorList>
            <consortium name="EnsemblProtists"/>
        </authorList>
    </citation>
    <scope>IDENTIFICATION</scope>
    <source>
        <strain evidence="3">Pr102</strain>
    </source>
</reference>
<proteinExistence type="predicted"/>
<dbReference type="AlphaFoldDB" id="H3GSU9"/>